<dbReference type="InterPro" id="IPR036249">
    <property type="entry name" value="Thioredoxin-like_sf"/>
</dbReference>
<dbReference type="GO" id="GO:0016209">
    <property type="term" value="F:antioxidant activity"/>
    <property type="evidence" value="ECO:0007669"/>
    <property type="project" value="InterPro"/>
</dbReference>
<organism evidence="2 3">
    <name type="scientific">BD1-7 clade bacterium</name>
    <dbReference type="NCBI Taxonomy" id="2029982"/>
    <lineage>
        <taxon>Bacteria</taxon>
        <taxon>Pseudomonadati</taxon>
        <taxon>Pseudomonadota</taxon>
        <taxon>Gammaproteobacteria</taxon>
        <taxon>Cellvibrionales</taxon>
        <taxon>Spongiibacteraceae</taxon>
        <taxon>BD1-7 clade</taxon>
    </lineage>
</organism>
<dbReference type="InterPro" id="IPR000866">
    <property type="entry name" value="AhpC/TSA"/>
</dbReference>
<proteinExistence type="predicted"/>
<dbReference type="AlphaFoldDB" id="A0A5S9P5A7"/>
<dbReference type="GO" id="GO:0016491">
    <property type="term" value="F:oxidoreductase activity"/>
    <property type="evidence" value="ECO:0007669"/>
    <property type="project" value="InterPro"/>
</dbReference>
<dbReference type="Pfam" id="PF00578">
    <property type="entry name" value="AhpC-TSA"/>
    <property type="match status" value="1"/>
</dbReference>
<evidence type="ECO:0000259" key="1">
    <source>
        <dbReference type="PROSITE" id="PS51352"/>
    </source>
</evidence>
<evidence type="ECO:0000313" key="3">
    <source>
        <dbReference type="Proteomes" id="UP000434580"/>
    </source>
</evidence>
<sequence>MIASSKLQAGALFPSIELLTVQDELVDLGYVLTPEHWKLIVIYRGVHCPLCRNYLETLNCHLQDLEKLGVSVIAASADSERKARRQVEQSELDLMLAYGLNPEQMQSLGLYISNPGANPQGERPFAEPALFLINEEGHIQLVDISNSAYCRPAIPMLIQGIQRMREHETPVQGTYEIYAQI</sequence>
<dbReference type="SUPFAM" id="SSF52833">
    <property type="entry name" value="Thioredoxin-like"/>
    <property type="match status" value="1"/>
</dbReference>
<accession>A0A5S9P5A7</accession>
<dbReference type="PROSITE" id="PS51352">
    <property type="entry name" value="THIOREDOXIN_2"/>
    <property type="match status" value="1"/>
</dbReference>
<protein>
    <recommendedName>
        <fullName evidence="1">Thioredoxin domain-containing protein</fullName>
    </recommendedName>
</protein>
<reference evidence="2 3" key="1">
    <citation type="submission" date="2019-11" db="EMBL/GenBank/DDBJ databases">
        <authorList>
            <person name="Holert J."/>
        </authorList>
    </citation>
    <scope>NUCLEOTIDE SEQUENCE [LARGE SCALE GENOMIC DNA]</scope>
    <source>
        <strain evidence="2">BC5_2</strain>
    </source>
</reference>
<name>A0A5S9P5A7_9GAMM</name>
<dbReference type="EMBL" id="CACSII010000006">
    <property type="protein sequence ID" value="CAA0098329.1"/>
    <property type="molecule type" value="Genomic_DNA"/>
</dbReference>
<gene>
    <name evidence="2" type="ORF">DPBNPPHM_03619</name>
</gene>
<dbReference type="Gene3D" id="3.40.30.10">
    <property type="entry name" value="Glutaredoxin"/>
    <property type="match status" value="1"/>
</dbReference>
<dbReference type="InterPro" id="IPR013766">
    <property type="entry name" value="Thioredoxin_domain"/>
</dbReference>
<feature type="domain" description="Thioredoxin" evidence="1">
    <location>
        <begin position="7"/>
        <end position="166"/>
    </location>
</feature>
<dbReference type="Proteomes" id="UP000434580">
    <property type="component" value="Unassembled WGS sequence"/>
</dbReference>
<evidence type="ECO:0000313" key="2">
    <source>
        <dbReference type="EMBL" id="CAA0098329.1"/>
    </source>
</evidence>
<dbReference type="OrthoDB" id="9809746at2"/>